<sequence>MFATMLEPRLVQTTFFKNVLEALSDLFIEAHFEFSRTGLELQAIDTSRVALVALVLRAEAFNHYLCDRGLSMGLNLADMAKAFRCANNDDIITIKAEEDWTDTVTFTFESPEDGEILEFDFDFVGSNGVPLEIPEYQESEYQAIVRMPSAKFMRICKKLSSFGDSGDRDPVVIISVYKERVRSFARGKTGTSTTVCLQTQTVDKPKEPTLIEMKEEVSLIFDLKYMNSFSKASTLSDQVTINLSSELPAVFECKIAELGYIRYYISPRKEGGMQNLGDEMQRIAKEDKMQNEGDEMQN</sequence>
<evidence type="ECO:0000256" key="1">
    <source>
        <dbReference type="ARBA" id="ARBA00010462"/>
    </source>
</evidence>
<organism evidence="7 8">
    <name type="scientific">Panicum miliaceum</name>
    <name type="common">Proso millet</name>
    <name type="synonym">Broomcorn millet</name>
    <dbReference type="NCBI Taxonomy" id="4540"/>
    <lineage>
        <taxon>Eukaryota</taxon>
        <taxon>Viridiplantae</taxon>
        <taxon>Streptophyta</taxon>
        <taxon>Embryophyta</taxon>
        <taxon>Tracheophyta</taxon>
        <taxon>Spermatophyta</taxon>
        <taxon>Magnoliopsida</taxon>
        <taxon>Liliopsida</taxon>
        <taxon>Poales</taxon>
        <taxon>Poaceae</taxon>
        <taxon>PACMAD clade</taxon>
        <taxon>Panicoideae</taxon>
        <taxon>Panicodae</taxon>
        <taxon>Paniceae</taxon>
        <taxon>Panicinae</taxon>
        <taxon>Panicum</taxon>
        <taxon>Panicum sect. Panicum</taxon>
    </lineage>
</organism>
<comment type="caution">
    <text evidence="7">The sequence shown here is derived from an EMBL/GenBank/DDBJ whole genome shotgun (WGS) entry which is preliminary data.</text>
</comment>
<dbReference type="GO" id="GO:0006275">
    <property type="term" value="P:regulation of DNA replication"/>
    <property type="evidence" value="ECO:0007669"/>
    <property type="project" value="InterPro"/>
</dbReference>
<reference evidence="8" key="1">
    <citation type="journal article" date="2019" name="Nat. Commun.">
        <title>The genome of broomcorn millet.</title>
        <authorList>
            <person name="Zou C."/>
            <person name="Miki D."/>
            <person name="Li D."/>
            <person name="Tang Q."/>
            <person name="Xiao L."/>
            <person name="Rajput S."/>
            <person name="Deng P."/>
            <person name="Jia W."/>
            <person name="Huang R."/>
            <person name="Zhang M."/>
            <person name="Sun Y."/>
            <person name="Hu J."/>
            <person name="Fu X."/>
            <person name="Schnable P.S."/>
            <person name="Li F."/>
            <person name="Zhang H."/>
            <person name="Feng B."/>
            <person name="Zhu X."/>
            <person name="Liu R."/>
            <person name="Schnable J.C."/>
            <person name="Zhu J.-K."/>
            <person name="Zhang H."/>
        </authorList>
    </citation>
    <scope>NUCLEOTIDE SEQUENCE [LARGE SCALE GENOMIC DNA]</scope>
</reference>
<comment type="similarity">
    <text evidence="1 4">Belongs to the PCNA family.</text>
</comment>
<keyword evidence="2 4" id="KW-0238">DNA-binding</keyword>
<dbReference type="Pfam" id="PF02747">
    <property type="entry name" value="PCNA_C"/>
    <property type="match status" value="1"/>
</dbReference>
<evidence type="ECO:0000256" key="3">
    <source>
        <dbReference type="RuleBase" id="RU000641"/>
    </source>
</evidence>
<dbReference type="NCBIfam" id="TIGR00590">
    <property type="entry name" value="pcna"/>
    <property type="match status" value="1"/>
</dbReference>
<dbReference type="GO" id="GO:0043626">
    <property type="term" value="C:PCNA complex"/>
    <property type="evidence" value="ECO:0007669"/>
    <property type="project" value="TreeGrafter"/>
</dbReference>
<proteinExistence type="inferred from homology"/>
<evidence type="ECO:0000259" key="6">
    <source>
        <dbReference type="Pfam" id="PF02747"/>
    </source>
</evidence>
<dbReference type="InterPro" id="IPR022659">
    <property type="entry name" value="Pr_cel_nuc_antig_CS"/>
</dbReference>
<gene>
    <name evidence="7" type="ORF">C2845_PMPSC055700</name>
</gene>
<keyword evidence="3" id="KW-0539">Nucleus</keyword>
<dbReference type="GO" id="GO:0019985">
    <property type="term" value="P:translesion synthesis"/>
    <property type="evidence" value="ECO:0007669"/>
    <property type="project" value="TreeGrafter"/>
</dbReference>
<dbReference type="PANTHER" id="PTHR11352:SF0">
    <property type="entry name" value="PROLIFERATING CELL NUCLEAR ANTIGEN"/>
    <property type="match status" value="1"/>
</dbReference>
<dbReference type="Proteomes" id="UP000275267">
    <property type="component" value="Unassembled WGS sequence"/>
</dbReference>
<dbReference type="PROSITE" id="PS01251">
    <property type="entry name" value="PCNA_1"/>
    <property type="match status" value="1"/>
</dbReference>
<dbReference type="GO" id="GO:0006298">
    <property type="term" value="P:mismatch repair"/>
    <property type="evidence" value="ECO:0007669"/>
    <property type="project" value="TreeGrafter"/>
</dbReference>
<dbReference type="HAMAP" id="MF_00317">
    <property type="entry name" value="DNApol_clamp_arch"/>
    <property type="match status" value="1"/>
</dbReference>
<feature type="domain" description="Proliferating cell nuclear antigen PCNA N-terminal" evidence="5">
    <location>
        <begin position="5"/>
        <end position="123"/>
    </location>
</feature>
<dbReference type="OrthoDB" id="534348at2759"/>
<evidence type="ECO:0000256" key="4">
    <source>
        <dbReference type="RuleBase" id="RU003671"/>
    </source>
</evidence>
<dbReference type="GO" id="GO:0006272">
    <property type="term" value="P:leading strand elongation"/>
    <property type="evidence" value="ECO:0007669"/>
    <property type="project" value="TreeGrafter"/>
</dbReference>
<dbReference type="AlphaFoldDB" id="A0A3L6P9I7"/>
<dbReference type="InterPro" id="IPR022649">
    <property type="entry name" value="Pr_cel_nuc_antig_C"/>
</dbReference>
<dbReference type="PANTHER" id="PTHR11352">
    <property type="entry name" value="PROLIFERATING CELL NUCLEAR ANTIGEN"/>
    <property type="match status" value="1"/>
</dbReference>
<accession>A0A3L6P9I7</accession>
<dbReference type="STRING" id="4540.A0A3L6P9I7"/>
<dbReference type="CDD" id="cd00577">
    <property type="entry name" value="PCNA"/>
    <property type="match status" value="1"/>
</dbReference>
<feature type="domain" description="Proliferating cell nuclear antigen PCNA C-terminal" evidence="6">
    <location>
        <begin position="137"/>
        <end position="267"/>
    </location>
</feature>
<name>A0A3L6P9I7_PANMI</name>
<dbReference type="Gene3D" id="3.70.10.10">
    <property type="match status" value="1"/>
</dbReference>
<keyword evidence="4" id="KW-0235">DNA replication</keyword>
<evidence type="ECO:0000256" key="2">
    <source>
        <dbReference type="ARBA" id="ARBA00023125"/>
    </source>
</evidence>
<keyword evidence="8" id="KW-1185">Reference proteome</keyword>
<dbReference type="GO" id="GO:0030337">
    <property type="term" value="F:DNA polymerase processivity factor activity"/>
    <property type="evidence" value="ECO:0007669"/>
    <property type="project" value="InterPro"/>
</dbReference>
<dbReference type="InterPro" id="IPR000730">
    <property type="entry name" value="Pr_cel_nuc_antig"/>
</dbReference>
<dbReference type="EMBL" id="PQIB02000592">
    <property type="protein sequence ID" value="RLM49084.1"/>
    <property type="molecule type" value="Genomic_DNA"/>
</dbReference>
<evidence type="ECO:0000313" key="8">
    <source>
        <dbReference type="Proteomes" id="UP000275267"/>
    </source>
</evidence>
<comment type="function">
    <text evidence="3">This protein is an auxiliary protein of DNA polymerase delta and is involved in the control of eukaryotic DNA replication by increasing the polymerase's processivity during elongation of the leading strand.</text>
</comment>
<dbReference type="PRINTS" id="PR00339">
    <property type="entry name" value="PCNACYCLIN"/>
</dbReference>
<dbReference type="GO" id="GO:0003677">
    <property type="term" value="F:DNA binding"/>
    <property type="evidence" value="ECO:0007669"/>
    <property type="project" value="UniProtKB-KW"/>
</dbReference>
<comment type="subcellular location">
    <subcellularLocation>
        <location evidence="3">Nucleus</location>
    </subcellularLocation>
</comment>
<evidence type="ECO:0000259" key="5">
    <source>
        <dbReference type="Pfam" id="PF00705"/>
    </source>
</evidence>
<dbReference type="SUPFAM" id="SSF55979">
    <property type="entry name" value="DNA clamp"/>
    <property type="match status" value="2"/>
</dbReference>
<dbReference type="InterPro" id="IPR046938">
    <property type="entry name" value="DNA_clamp_sf"/>
</dbReference>
<dbReference type="Pfam" id="PF00705">
    <property type="entry name" value="PCNA_N"/>
    <property type="match status" value="1"/>
</dbReference>
<dbReference type="InterPro" id="IPR022648">
    <property type="entry name" value="Pr_cel_nuc_antig_N"/>
</dbReference>
<protein>
    <recommendedName>
        <fullName evidence="3">DNA sliding clamp PCNA</fullName>
    </recommendedName>
</protein>
<evidence type="ECO:0000313" key="7">
    <source>
        <dbReference type="EMBL" id="RLM49084.1"/>
    </source>
</evidence>